<evidence type="ECO:0000256" key="2">
    <source>
        <dbReference type="ARBA" id="ARBA00022741"/>
    </source>
</evidence>
<dbReference type="InterPro" id="IPR003395">
    <property type="entry name" value="RecF/RecN/SMC_N"/>
</dbReference>
<feature type="binding site" evidence="6">
    <location>
        <begin position="32"/>
        <end position="39"/>
    </location>
    <ligand>
        <name>ATP</name>
        <dbReference type="ChEBI" id="CHEBI:30616"/>
    </ligand>
</feature>
<feature type="coiled-coil region" evidence="6">
    <location>
        <begin position="356"/>
        <end position="432"/>
    </location>
</feature>
<comment type="domain">
    <text evidence="6">Contains large globular domains required for ATP hydrolysis at each terminus and a third globular domain forming a flexible hinge near the middle of the molecule. These domains are separated by coiled-coil structures.</text>
</comment>
<dbReference type="RefSeq" id="WP_114898171.1">
    <property type="nucleotide sequence ID" value="NZ_CP031222.1"/>
</dbReference>
<evidence type="ECO:0000256" key="5">
    <source>
        <dbReference type="ARBA" id="ARBA00023125"/>
    </source>
</evidence>
<reference evidence="8 9" key="1">
    <citation type="submission" date="2018-07" db="EMBL/GenBank/DDBJ databases">
        <title>Genome sequencing of Moraxellaceae gen. HYN0046.</title>
        <authorList>
            <person name="Kim M."/>
            <person name="Yi H."/>
        </authorList>
    </citation>
    <scope>NUCLEOTIDE SEQUENCE [LARGE SCALE GENOMIC DNA]</scope>
    <source>
        <strain evidence="8 9">HYN0046</strain>
    </source>
</reference>
<feature type="coiled-coil region" evidence="6">
    <location>
        <begin position="177"/>
        <end position="211"/>
    </location>
</feature>
<keyword evidence="2 6" id="KW-0547">Nucleotide-binding</keyword>
<evidence type="ECO:0000256" key="6">
    <source>
        <dbReference type="HAMAP-Rule" id="MF_01894"/>
    </source>
</evidence>
<dbReference type="PIRSF" id="PIRSF005719">
    <property type="entry name" value="SMC"/>
    <property type="match status" value="1"/>
</dbReference>
<keyword evidence="4 6" id="KW-0175">Coiled coil</keyword>
<dbReference type="EMBL" id="CP031222">
    <property type="protein sequence ID" value="AXI02061.1"/>
    <property type="molecule type" value="Genomic_DNA"/>
</dbReference>
<dbReference type="SUPFAM" id="SSF52540">
    <property type="entry name" value="P-loop containing nucleoside triphosphate hydrolases"/>
    <property type="match status" value="1"/>
</dbReference>
<dbReference type="NCBIfam" id="TIGR02168">
    <property type="entry name" value="SMC_prok_B"/>
    <property type="match status" value="1"/>
</dbReference>
<dbReference type="InterPro" id="IPR024704">
    <property type="entry name" value="SMC"/>
</dbReference>
<dbReference type="CDD" id="cd03278">
    <property type="entry name" value="ABC_SMC_barmotin"/>
    <property type="match status" value="1"/>
</dbReference>
<dbReference type="InterPro" id="IPR027417">
    <property type="entry name" value="P-loop_NTPase"/>
</dbReference>
<organism evidence="8 9">
    <name type="scientific">Aquirhabdus parva</name>
    <dbReference type="NCBI Taxonomy" id="2283318"/>
    <lineage>
        <taxon>Bacteria</taxon>
        <taxon>Pseudomonadati</taxon>
        <taxon>Pseudomonadota</taxon>
        <taxon>Gammaproteobacteria</taxon>
        <taxon>Moraxellales</taxon>
        <taxon>Moraxellaceae</taxon>
        <taxon>Aquirhabdus</taxon>
    </lineage>
</organism>
<accession>A0A345P452</accession>
<evidence type="ECO:0000256" key="1">
    <source>
        <dbReference type="ARBA" id="ARBA00022490"/>
    </source>
</evidence>
<keyword evidence="9" id="KW-1185">Reference proteome</keyword>
<evidence type="ECO:0000313" key="8">
    <source>
        <dbReference type="EMBL" id="AXI02061.1"/>
    </source>
</evidence>
<dbReference type="GO" id="GO:0005524">
    <property type="term" value="F:ATP binding"/>
    <property type="evidence" value="ECO:0007669"/>
    <property type="project" value="UniProtKB-UniRule"/>
</dbReference>
<comment type="subcellular location">
    <subcellularLocation>
        <location evidence="6">Cytoplasm</location>
    </subcellularLocation>
</comment>
<dbReference type="Pfam" id="PF02463">
    <property type="entry name" value="SMC_N"/>
    <property type="match status" value="1"/>
</dbReference>
<evidence type="ECO:0000313" key="9">
    <source>
        <dbReference type="Proteomes" id="UP000253940"/>
    </source>
</evidence>
<proteinExistence type="inferred from homology"/>
<keyword evidence="1 6" id="KW-0963">Cytoplasm</keyword>
<comment type="subunit">
    <text evidence="6">Homodimer.</text>
</comment>
<feature type="coiled-coil region" evidence="6">
    <location>
        <begin position="977"/>
        <end position="1011"/>
    </location>
</feature>
<keyword evidence="3 6" id="KW-0067">ATP-binding</keyword>
<sequence length="1170" mass="131212">MRLRSLRLAGFKSFVHPTTLNFKQDLTAVVGPNGCGKSNVIDAIRWVMGESSARQLRGEAMSDVIFAGTVNKKPIGQASVELHFENTFGKLGGAYNAYTELSIRRQVSRDGRSDYFLNGTRCRRRDITDIFLGTGLGPRSYAVIEQGMINRLVEAKPDDLRVFLEEAAGVSRYQARRRETQQHLEDTRLNLSRLQDLADELGRRRRALERQSQAALKHKKLVEDRRVAQLELWTVQHVNAANRQAIHTTKLTQLGDDYRQLRSRLNDLDHAVQQQSVRLSQLLAEAQPMQSAWQDAERVRQTAVANLSQQQQAESRLLERSTSVEAQHAALTRQIEHDQTVLAELIAVHDLSQPRRQELIQTISALEVQLPSVQEQARQTHTELQDLRTRIQSAQQKRADLEREQDHISRQHTRQAAQIAQLENALNQLDQTALADELLDIDDQLVEVTQTLLRLRHEANSALESVQTSEQSRITLRAQQRELSQVFDGLRGEQRALLALQEKTDAKQVNAQKNGNKNEPQYVEPEGARLLEQLQVSTVGQPHLALIESVLGQWLKAHINADAPVGRNLFVSGHPLQPDILAGTTAFSSWLTEPQSSVWQHWGVVDTRTDALERQSELKPYQSLVTLDGHWVGADWAIDLARDAVSRSGAENTGLLARRIRLETLNAELLASEAALLEATNALKEAEQFHTQSVQAQQGLAAQINQAERSQQTIELARARLDSKLQSQQGQIEQQRQQLSLLSASQEEDMERLNDVHMEQAALELRLNPLIAQVGSREQEASTAQQNLSQTTLQIQQLRMQQQNAELETQTRQIRIEALQTTSDRAVFQQSQLEGEQHQIQTELAQVRAEIPALTLALEVGEQEALAADQRWQARQVELKEAQAAVQQLEHDRHSQTQAENTLRDELENTRLAWQVEKSNLAQLAEQFASLEAPVPDATQLNTQTHKSEQTLHADLAQLDSAIQRLGELNLAAPAELAEVTERFDELNHQMDDLNQTLAQLDDAMQTIDRETRSLFMDTFDRVNHELQQLFPKVFGGGEARLILEDGWQSGVRFMAQPPGKRNSSIALLSGGEKALTALSLVFAIFKLNPAPFCLLDEVDAPLDDANVARFCRLVTDLSKSVQFIYITHNKLAMMMAGELMGVTMPEAGISKLVAVNLDEAETLVASTGA</sequence>
<dbReference type="GO" id="GO:0005737">
    <property type="term" value="C:cytoplasm"/>
    <property type="evidence" value="ECO:0007669"/>
    <property type="project" value="UniProtKB-SubCell"/>
</dbReference>
<dbReference type="OrthoDB" id="9808768at2"/>
<dbReference type="GO" id="GO:0030261">
    <property type="term" value="P:chromosome condensation"/>
    <property type="evidence" value="ECO:0007669"/>
    <property type="project" value="InterPro"/>
</dbReference>
<dbReference type="Proteomes" id="UP000253940">
    <property type="component" value="Chromosome"/>
</dbReference>
<feature type="domain" description="RecF/RecN/SMC N-terminal" evidence="7">
    <location>
        <begin position="3"/>
        <end position="1151"/>
    </location>
</feature>
<dbReference type="PANTHER" id="PTHR43977">
    <property type="entry name" value="STRUCTURAL MAINTENANCE OF CHROMOSOMES PROTEIN 3"/>
    <property type="match status" value="1"/>
</dbReference>
<dbReference type="GO" id="GO:0007062">
    <property type="term" value="P:sister chromatid cohesion"/>
    <property type="evidence" value="ECO:0007669"/>
    <property type="project" value="InterPro"/>
</dbReference>
<feature type="coiled-coil region" evidence="6">
    <location>
        <begin position="781"/>
        <end position="813"/>
    </location>
</feature>
<dbReference type="InterPro" id="IPR011890">
    <property type="entry name" value="SMC_prok"/>
</dbReference>
<comment type="similarity">
    <text evidence="6">Belongs to the SMC family.</text>
</comment>
<dbReference type="AlphaFoldDB" id="A0A345P452"/>
<evidence type="ECO:0000256" key="3">
    <source>
        <dbReference type="ARBA" id="ARBA00022840"/>
    </source>
</evidence>
<dbReference type="GO" id="GO:0003677">
    <property type="term" value="F:DNA binding"/>
    <property type="evidence" value="ECO:0007669"/>
    <property type="project" value="UniProtKB-UniRule"/>
</dbReference>
<dbReference type="HAMAP" id="MF_01894">
    <property type="entry name" value="Smc_prok"/>
    <property type="match status" value="1"/>
</dbReference>
<dbReference type="GO" id="GO:0007059">
    <property type="term" value="P:chromosome segregation"/>
    <property type="evidence" value="ECO:0007669"/>
    <property type="project" value="UniProtKB-UniRule"/>
</dbReference>
<gene>
    <name evidence="6 8" type="primary">smc</name>
    <name evidence="8" type="ORF">HYN46_03810</name>
</gene>
<dbReference type="GO" id="GO:0006260">
    <property type="term" value="P:DNA replication"/>
    <property type="evidence" value="ECO:0007669"/>
    <property type="project" value="UniProtKB-UniRule"/>
</dbReference>
<feature type="coiled-coil region" evidence="6">
    <location>
        <begin position="662"/>
        <end position="745"/>
    </location>
</feature>
<dbReference type="KEGG" id="mbah:HYN46_03810"/>
<evidence type="ECO:0000256" key="4">
    <source>
        <dbReference type="ARBA" id="ARBA00023054"/>
    </source>
</evidence>
<dbReference type="GO" id="GO:0016887">
    <property type="term" value="F:ATP hydrolysis activity"/>
    <property type="evidence" value="ECO:0007669"/>
    <property type="project" value="InterPro"/>
</dbReference>
<protein>
    <recommendedName>
        <fullName evidence="6">Chromosome partition protein Smc</fullName>
    </recommendedName>
</protein>
<name>A0A345P452_9GAMM</name>
<dbReference type="Gene3D" id="3.40.50.300">
    <property type="entry name" value="P-loop containing nucleotide triphosphate hydrolases"/>
    <property type="match status" value="2"/>
</dbReference>
<keyword evidence="5 6" id="KW-0238">DNA-binding</keyword>
<comment type="function">
    <text evidence="6">Required for chromosome condensation and partitioning.</text>
</comment>
<evidence type="ECO:0000259" key="7">
    <source>
        <dbReference type="Pfam" id="PF02463"/>
    </source>
</evidence>